<evidence type="ECO:0000256" key="1">
    <source>
        <dbReference type="SAM" id="Phobius"/>
    </source>
</evidence>
<gene>
    <name evidence="2" type="ORF">I0K15_06055</name>
</gene>
<dbReference type="RefSeq" id="WP_196104499.1">
    <property type="nucleotide sequence ID" value="NZ_CP064942.1"/>
</dbReference>
<keyword evidence="3" id="KW-1185">Reference proteome</keyword>
<proteinExistence type="predicted"/>
<dbReference type="EMBL" id="CP064942">
    <property type="protein sequence ID" value="QPH55300.1"/>
    <property type="molecule type" value="Genomic_DNA"/>
</dbReference>
<keyword evidence="1" id="KW-1133">Transmembrane helix</keyword>
<dbReference type="Proteomes" id="UP000594800">
    <property type="component" value="Chromosome"/>
</dbReference>
<keyword evidence="1" id="KW-0472">Membrane</keyword>
<name>A0A7S9LUM1_9RHOB</name>
<keyword evidence="1" id="KW-0812">Transmembrane</keyword>
<evidence type="ECO:0000313" key="2">
    <source>
        <dbReference type="EMBL" id="QPH55300.1"/>
    </source>
</evidence>
<evidence type="ECO:0000313" key="3">
    <source>
        <dbReference type="Proteomes" id="UP000594800"/>
    </source>
</evidence>
<evidence type="ECO:0008006" key="4">
    <source>
        <dbReference type="Google" id="ProtNLM"/>
    </source>
</evidence>
<organism evidence="2 3">
    <name type="scientific">Pontivivens ytuae</name>
    <dbReference type="NCBI Taxonomy" id="2789856"/>
    <lineage>
        <taxon>Bacteria</taxon>
        <taxon>Pseudomonadati</taxon>
        <taxon>Pseudomonadota</taxon>
        <taxon>Alphaproteobacteria</taxon>
        <taxon>Rhodobacterales</taxon>
        <taxon>Paracoccaceae</taxon>
        <taxon>Pontivivens</taxon>
    </lineage>
</organism>
<accession>A0A7S9LUM1</accession>
<dbReference type="KEGG" id="poz:I0K15_06055"/>
<protein>
    <recommendedName>
        <fullName evidence="4">Pilus assembly protein</fullName>
    </recommendedName>
</protein>
<sequence>MKQELSSFLRDTDGAVTVDWVVLAGAVVALAIGTVAIVEPALDESGQVVSDRIENTVDTMFGS</sequence>
<reference evidence="2 3" key="1">
    <citation type="submission" date="2020-11" db="EMBL/GenBank/DDBJ databases">
        <title>Description of Pontivivens ytuae sp. nov. isolated from deep sea sediment of Mariana Trench.</title>
        <authorList>
            <person name="Wang Z."/>
            <person name="Sun Q.-L."/>
            <person name="Xu X.-D."/>
            <person name="Tang Y.-Z."/>
            <person name="Zhang J."/>
        </authorList>
    </citation>
    <scope>NUCLEOTIDE SEQUENCE [LARGE SCALE GENOMIC DNA]</scope>
    <source>
        <strain evidence="2 3">MT2928</strain>
    </source>
</reference>
<feature type="transmembrane region" description="Helical" evidence="1">
    <location>
        <begin position="20"/>
        <end position="42"/>
    </location>
</feature>
<dbReference type="AlphaFoldDB" id="A0A7S9LUM1"/>